<reference evidence="5" key="1">
    <citation type="submission" date="2015-10" db="EMBL/GenBank/DDBJ databases">
        <authorList>
            <person name="Devillers H."/>
        </authorList>
    </citation>
    <scope>NUCLEOTIDE SEQUENCE [LARGE SCALE GENOMIC DNA]</scope>
</reference>
<dbReference type="OrthoDB" id="2735536at2759"/>
<gene>
    <name evidence="4" type="ORF">LAQU0_S05e03664g</name>
</gene>
<dbReference type="EMBL" id="LN890537">
    <property type="protein sequence ID" value="CUS22362.1"/>
    <property type="molecule type" value="Genomic_DNA"/>
</dbReference>
<evidence type="ECO:0000256" key="1">
    <source>
        <dbReference type="ARBA" id="ARBA00023002"/>
    </source>
</evidence>
<feature type="domain" description="NAD-dependent epimerase/dehydratase" evidence="3">
    <location>
        <begin position="5"/>
        <end position="212"/>
    </location>
</feature>
<accession>A0A0P1KRQ9</accession>
<sequence>MDEKVLVTGASGYIAMHIINILQSERYHVIATVGTPEDANKIAYSFEHYYPYAVLDVVVVEDVAAEDAFEEVFEQHPDIQHVIHTAPPASLGQGKTNEEAYLVPTREGTRNVLESIRKRGHNVKRVVVTSSFSALMDLDNAANPQCVITESSWNPVTWEVAKDKESKAYAASKKIAEQLVWKFYEDNKDRVHYTVTTVNPPYVFGPHVFEWELGRAEWNTTALFIKKALDMSAGEKGPLFKPRGICCDVRDVALLHILPLRNAALAGHRLFPVNGTGLKQNSYEDGKFNLQRIVDVLNARFPELQGKIPQGLPAENKQYMDQLTRYNNDETCKLTGMEFKRFETTVVDATRQIMRFQERHV</sequence>
<dbReference type="SUPFAM" id="SSF51735">
    <property type="entry name" value="NAD(P)-binding Rossmann-fold domains"/>
    <property type="match status" value="1"/>
</dbReference>
<proteinExistence type="inferred from homology"/>
<evidence type="ECO:0000313" key="4">
    <source>
        <dbReference type="EMBL" id="CUS22362.1"/>
    </source>
</evidence>
<evidence type="ECO:0000256" key="2">
    <source>
        <dbReference type="ARBA" id="ARBA00023445"/>
    </source>
</evidence>
<dbReference type="Gene3D" id="3.40.50.720">
    <property type="entry name" value="NAD(P)-binding Rossmann-like Domain"/>
    <property type="match status" value="1"/>
</dbReference>
<protein>
    <submittedName>
        <fullName evidence="4">LAQU0S05e03664g1_1</fullName>
    </submittedName>
</protein>
<keyword evidence="1" id="KW-0560">Oxidoreductase</keyword>
<name>A0A0P1KRQ9_9SACH</name>
<comment type="similarity">
    <text evidence="2">Belongs to the NAD(P)-dependent epimerase/dehydratase family. Dihydroflavonol-4-reductase subfamily.</text>
</comment>
<organism evidence="4 5">
    <name type="scientific">Lachancea quebecensis</name>
    <dbReference type="NCBI Taxonomy" id="1654605"/>
    <lineage>
        <taxon>Eukaryota</taxon>
        <taxon>Fungi</taxon>
        <taxon>Dikarya</taxon>
        <taxon>Ascomycota</taxon>
        <taxon>Saccharomycotina</taxon>
        <taxon>Saccharomycetes</taxon>
        <taxon>Saccharomycetales</taxon>
        <taxon>Saccharomycetaceae</taxon>
        <taxon>Lachancea</taxon>
    </lineage>
</organism>
<dbReference type="AlphaFoldDB" id="A0A0P1KRQ9"/>
<evidence type="ECO:0000313" key="5">
    <source>
        <dbReference type="Proteomes" id="UP000236544"/>
    </source>
</evidence>
<dbReference type="InterPro" id="IPR050425">
    <property type="entry name" value="NAD(P)_dehydrat-like"/>
</dbReference>
<dbReference type="GO" id="GO:0016616">
    <property type="term" value="F:oxidoreductase activity, acting on the CH-OH group of donors, NAD or NADP as acceptor"/>
    <property type="evidence" value="ECO:0007669"/>
    <property type="project" value="TreeGrafter"/>
</dbReference>
<dbReference type="Proteomes" id="UP000236544">
    <property type="component" value="Unassembled WGS sequence"/>
</dbReference>
<dbReference type="PANTHER" id="PTHR10366">
    <property type="entry name" value="NAD DEPENDENT EPIMERASE/DEHYDRATASE"/>
    <property type="match status" value="1"/>
</dbReference>
<evidence type="ECO:0000259" key="3">
    <source>
        <dbReference type="Pfam" id="PF01370"/>
    </source>
</evidence>
<dbReference type="PANTHER" id="PTHR10366:SF564">
    <property type="entry name" value="STEROL-4-ALPHA-CARBOXYLATE 3-DEHYDROGENASE, DECARBOXYLATING"/>
    <property type="match status" value="1"/>
</dbReference>
<dbReference type="Pfam" id="PF01370">
    <property type="entry name" value="Epimerase"/>
    <property type="match status" value="1"/>
</dbReference>
<dbReference type="InterPro" id="IPR001509">
    <property type="entry name" value="Epimerase_deHydtase"/>
</dbReference>
<keyword evidence="5" id="KW-1185">Reference proteome</keyword>
<dbReference type="InterPro" id="IPR036291">
    <property type="entry name" value="NAD(P)-bd_dom_sf"/>
</dbReference>